<proteinExistence type="predicted"/>
<dbReference type="STRING" id="1086011.HJ01_01987"/>
<dbReference type="Proteomes" id="UP000005566">
    <property type="component" value="Unassembled WGS sequence"/>
</dbReference>
<reference evidence="3 4" key="1">
    <citation type="journal article" date="2014" name="Acta Crystallogr. D">
        <title>Structure-based characterization and antifreeze properties of a hyperactive ice-binding protein from the Antarctic bacterium Flavobacterium frigoris PS1.</title>
        <authorList>
            <person name="Do H."/>
            <person name="Kim S.J."/>
            <person name="Kim H.J."/>
            <person name="Lee J.H."/>
        </authorList>
    </citation>
    <scope>NUCLEOTIDE SEQUENCE [LARGE SCALE GENOMIC DNA]</scope>
    <source>
        <strain evidence="3 4">PS1</strain>
    </source>
</reference>
<dbReference type="InterPro" id="IPR025698">
    <property type="entry name" value="2TM_dom"/>
</dbReference>
<keyword evidence="1" id="KW-0472">Membrane</keyword>
<keyword evidence="4" id="KW-1185">Reference proteome</keyword>
<keyword evidence="1" id="KW-1133">Transmembrane helix</keyword>
<dbReference type="Pfam" id="PF13239">
    <property type="entry name" value="2TM"/>
    <property type="match status" value="1"/>
</dbReference>
<dbReference type="RefSeq" id="WP_007138164.1">
    <property type="nucleotide sequence ID" value="NZ_AHKF01000018.1"/>
</dbReference>
<dbReference type="EMBL" id="AHKF01000018">
    <property type="protein sequence ID" value="EIA08265.1"/>
    <property type="molecule type" value="Genomic_DNA"/>
</dbReference>
<comment type="caution">
    <text evidence="3">The sequence shown here is derived from an EMBL/GenBank/DDBJ whole genome shotgun (WGS) entry which is preliminary data.</text>
</comment>
<sequence length="100" mass="12335">MEIIMESKYQEEDRYFKAKKRFNKIKAFYLHLLIYFSVTGTIIFINLKFTPELQWFWYSVVGGGIPLLIHAFKIYVFNDYWEERKIQKILNKKDNKQIWK</sequence>
<feature type="domain" description="2TM" evidence="2">
    <location>
        <begin position="17"/>
        <end position="90"/>
    </location>
</feature>
<dbReference type="AlphaFoldDB" id="H7FSI9"/>
<evidence type="ECO:0000256" key="1">
    <source>
        <dbReference type="SAM" id="Phobius"/>
    </source>
</evidence>
<accession>H7FSI9</accession>
<feature type="transmembrane region" description="Helical" evidence="1">
    <location>
        <begin position="55"/>
        <end position="76"/>
    </location>
</feature>
<name>H7FSI9_FLAFP</name>
<protein>
    <recommendedName>
        <fullName evidence="2">2TM domain-containing protein</fullName>
    </recommendedName>
</protein>
<evidence type="ECO:0000313" key="3">
    <source>
        <dbReference type="EMBL" id="EIA08265.1"/>
    </source>
</evidence>
<keyword evidence="1" id="KW-0812">Transmembrane</keyword>
<gene>
    <name evidence="3" type="ORF">HJ01_01987</name>
</gene>
<organism evidence="3 4">
    <name type="scientific">Flavobacterium frigoris (strain PS1)</name>
    <dbReference type="NCBI Taxonomy" id="1086011"/>
    <lineage>
        <taxon>Bacteria</taxon>
        <taxon>Pseudomonadati</taxon>
        <taxon>Bacteroidota</taxon>
        <taxon>Flavobacteriia</taxon>
        <taxon>Flavobacteriales</taxon>
        <taxon>Flavobacteriaceae</taxon>
        <taxon>Flavobacterium</taxon>
    </lineage>
</organism>
<dbReference type="PATRIC" id="fig|1086011.3.peg.1939"/>
<evidence type="ECO:0000259" key="2">
    <source>
        <dbReference type="Pfam" id="PF13239"/>
    </source>
</evidence>
<feature type="transmembrane region" description="Helical" evidence="1">
    <location>
        <begin position="27"/>
        <end position="49"/>
    </location>
</feature>
<dbReference type="eggNOG" id="COG2972">
    <property type="taxonomic scope" value="Bacteria"/>
</dbReference>
<evidence type="ECO:0000313" key="4">
    <source>
        <dbReference type="Proteomes" id="UP000005566"/>
    </source>
</evidence>